<dbReference type="InterPro" id="IPR016035">
    <property type="entry name" value="Acyl_Trfase/lysoPLipase"/>
</dbReference>
<evidence type="ECO:0000256" key="1">
    <source>
        <dbReference type="ARBA" id="ARBA00022450"/>
    </source>
</evidence>
<organism evidence="5">
    <name type="scientific">Emiliania huxleyi</name>
    <name type="common">Coccolithophore</name>
    <name type="synonym">Pontosphaera huxleyi</name>
    <dbReference type="NCBI Taxonomy" id="2903"/>
    <lineage>
        <taxon>Eukaryota</taxon>
        <taxon>Haptista</taxon>
        <taxon>Haptophyta</taxon>
        <taxon>Prymnesiophyceae</taxon>
        <taxon>Isochrysidales</taxon>
        <taxon>Noelaerhabdaceae</taxon>
        <taxon>Emiliania</taxon>
    </lineage>
</organism>
<dbReference type="SUPFAM" id="SSF55048">
    <property type="entry name" value="Probable ACP-binding domain of malonyl-CoA ACP transacylase"/>
    <property type="match status" value="1"/>
</dbReference>
<keyword evidence="2" id="KW-0597">Phosphoprotein</keyword>
<dbReference type="EMBL" id="HBIR01035235">
    <property type="protein sequence ID" value="CAE0565886.1"/>
    <property type="molecule type" value="Transcribed_RNA"/>
</dbReference>
<accession>A0A7S3SV63</accession>
<dbReference type="GO" id="GO:0006633">
    <property type="term" value="P:fatty acid biosynthetic process"/>
    <property type="evidence" value="ECO:0007669"/>
    <property type="project" value="TreeGrafter"/>
</dbReference>
<evidence type="ECO:0000256" key="3">
    <source>
        <dbReference type="SAM" id="MobiDB-lite"/>
    </source>
</evidence>
<feature type="domain" description="Malonyl-CoA:ACP transacylase (MAT)" evidence="4">
    <location>
        <begin position="129"/>
        <end position="467"/>
    </location>
</feature>
<dbReference type="AlphaFoldDB" id="A0A7S3SV63"/>
<dbReference type="Pfam" id="PF00698">
    <property type="entry name" value="Acyl_transf_1"/>
    <property type="match status" value="1"/>
</dbReference>
<dbReference type="InterPro" id="IPR050091">
    <property type="entry name" value="PKS_NRPS_Biosynth_Enz"/>
</dbReference>
<feature type="region of interest" description="Disordered" evidence="3">
    <location>
        <begin position="1"/>
        <end position="46"/>
    </location>
</feature>
<evidence type="ECO:0000259" key="4">
    <source>
        <dbReference type="SMART" id="SM00827"/>
    </source>
</evidence>
<sequence>MLADVTDGTYEEGARPPVFLQPARSAPSDSPPDSPSDDAEESGKLPAMIVESEADTFGGTRHLWTDGVWRPDGTEPHDAEHVVFANGTQYPVYLTVSPKDGKYHPLKEESDEEKLARHGPVESVGVVFAFPPLGWQRINIGRPLYEAHPVFRAAIDEVSGCTEPLLPQPLLQVLYPDEIDEPMYAEAIQQPQYALLSLFALEYALGRLWAACEPGAKYCTPCAVVGHSLGEYVAAVFSGALDCATAAALVCERGRLMAESPSRGAMMSVRASPEAARRAVHEAGVAGRAAVACLNGPTSVVISGEWAAISAAVKRLPPGTKVTRVAATHADHSPAMAQLAPALAARAAELYRRHRPRRPSCPWVSSVTGDVVSEEEAADPAYWAKHLTAPVDYISAVRSLLRVCSAREKAPTSRFERSRAVVVVEMGEGMLTRFGEAILESCRARESEESPEGLANVRFAQTLSKADAAESAAEYCARVEARIEELMEPVRRERLTRFLLEPDSVDEAEVELACAEPVQLPPS</sequence>
<dbReference type="InterPro" id="IPR014043">
    <property type="entry name" value="Acyl_transferase_dom"/>
</dbReference>
<dbReference type="PANTHER" id="PTHR43775:SF37">
    <property type="entry name" value="SI:DKEY-61P9.11"/>
    <property type="match status" value="1"/>
</dbReference>
<dbReference type="InterPro" id="IPR016036">
    <property type="entry name" value="Malonyl_transacylase_ACP-bd"/>
</dbReference>
<dbReference type="InterPro" id="IPR001227">
    <property type="entry name" value="Ac_transferase_dom_sf"/>
</dbReference>
<reference evidence="5" key="1">
    <citation type="submission" date="2021-01" db="EMBL/GenBank/DDBJ databases">
        <authorList>
            <person name="Corre E."/>
            <person name="Pelletier E."/>
            <person name="Niang G."/>
            <person name="Scheremetjew M."/>
            <person name="Finn R."/>
            <person name="Kale V."/>
            <person name="Holt S."/>
            <person name="Cochrane G."/>
            <person name="Meng A."/>
            <person name="Brown T."/>
            <person name="Cohen L."/>
        </authorList>
    </citation>
    <scope>NUCLEOTIDE SEQUENCE</scope>
    <source>
        <strain evidence="5">379</strain>
    </source>
</reference>
<dbReference type="Gene3D" id="3.40.366.10">
    <property type="entry name" value="Malonyl-Coenzyme A Acyl Carrier Protein, domain 2"/>
    <property type="match status" value="1"/>
</dbReference>
<evidence type="ECO:0000313" key="5">
    <source>
        <dbReference type="EMBL" id="CAE0565886.1"/>
    </source>
</evidence>
<gene>
    <name evidence="5" type="ORF">EHUX00137_LOCUS27480</name>
</gene>
<name>A0A7S3SV63_EMIHU</name>
<dbReference type="GO" id="GO:0004312">
    <property type="term" value="F:fatty acid synthase activity"/>
    <property type="evidence" value="ECO:0007669"/>
    <property type="project" value="TreeGrafter"/>
</dbReference>
<evidence type="ECO:0000256" key="2">
    <source>
        <dbReference type="ARBA" id="ARBA00022553"/>
    </source>
</evidence>
<keyword evidence="1" id="KW-0596">Phosphopantetheine</keyword>
<dbReference type="SUPFAM" id="SSF52151">
    <property type="entry name" value="FabD/lysophospholipase-like"/>
    <property type="match status" value="1"/>
</dbReference>
<dbReference type="PANTHER" id="PTHR43775">
    <property type="entry name" value="FATTY ACID SYNTHASE"/>
    <property type="match status" value="1"/>
</dbReference>
<dbReference type="SMART" id="SM00827">
    <property type="entry name" value="PKS_AT"/>
    <property type="match status" value="1"/>
</dbReference>
<proteinExistence type="predicted"/>
<protein>
    <recommendedName>
        <fullName evidence="4">Malonyl-CoA:ACP transacylase (MAT) domain-containing protein</fullName>
    </recommendedName>
</protein>